<dbReference type="AlphaFoldDB" id="A0A3E4UQH8"/>
<reference evidence="1 2" key="1">
    <citation type="submission" date="2018-08" db="EMBL/GenBank/DDBJ databases">
        <title>A genome reference for cultivated species of the human gut microbiota.</title>
        <authorList>
            <person name="Zou Y."/>
            <person name="Xue W."/>
            <person name="Luo G."/>
        </authorList>
    </citation>
    <scope>NUCLEOTIDE SEQUENCE [LARGE SCALE GENOMIC DNA]</scope>
    <source>
        <strain evidence="1 2">TF03-6</strain>
    </source>
</reference>
<sequence length="110" mass="12111">MYYSVYLIVFNTSTLIDFLNSSWVLSSACDPLAGYINPQLLACQTYSGVTLAHELGHYFGLRHVLGYNPLIPGPKQTLSCLSRSVKGLIDLPHEIAICGLDGTYSQKIKD</sequence>
<dbReference type="InterPro" id="IPR024079">
    <property type="entry name" value="MetalloPept_cat_dom_sf"/>
</dbReference>
<organism evidence="1 2">
    <name type="scientific">Bacteroides stercoris</name>
    <dbReference type="NCBI Taxonomy" id="46506"/>
    <lineage>
        <taxon>Bacteria</taxon>
        <taxon>Pseudomonadati</taxon>
        <taxon>Bacteroidota</taxon>
        <taxon>Bacteroidia</taxon>
        <taxon>Bacteroidales</taxon>
        <taxon>Bacteroidaceae</taxon>
        <taxon>Bacteroides</taxon>
    </lineage>
</organism>
<dbReference type="Proteomes" id="UP000261223">
    <property type="component" value="Unassembled WGS sequence"/>
</dbReference>
<dbReference type="SUPFAM" id="SSF55486">
    <property type="entry name" value="Metalloproteases ('zincins'), catalytic domain"/>
    <property type="match status" value="1"/>
</dbReference>
<protein>
    <recommendedName>
        <fullName evidence="3">Peptidase M43 pregnancy-associated plasma-A domain-containing protein</fullName>
    </recommendedName>
</protein>
<evidence type="ECO:0008006" key="3">
    <source>
        <dbReference type="Google" id="ProtNLM"/>
    </source>
</evidence>
<gene>
    <name evidence="1" type="ORF">DXC34_07685</name>
</gene>
<dbReference type="Gene3D" id="3.40.390.10">
    <property type="entry name" value="Collagenase (Catalytic Domain)"/>
    <property type="match status" value="1"/>
</dbReference>
<comment type="caution">
    <text evidence="1">The sequence shown here is derived from an EMBL/GenBank/DDBJ whole genome shotgun (WGS) entry which is preliminary data.</text>
</comment>
<accession>A0A3E4UQH8</accession>
<dbReference type="EMBL" id="QSSV01000008">
    <property type="protein sequence ID" value="RGM13674.1"/>
    <property type="molecule type" value="Genomic_DNA"/>
</dbReference>
<name>A0A3E4UQH8_BACSE</name>
<proteinExistence type="predicted"/>
<evidence type="ECO:0000313" key="1">
    <source>
        <dbReference type="EMBL" id="RGM13674.1"/>
    </source>
</evidence>
<dbReference type="GO" id="GO:0008237">
    <property type="term" value="F:metallopeptidase activity"/>
    <property type="evidence" value="ECO:0007669"/>
    <property type="project" value="InterPro"/>
</dbReference>
<evidence type="ECO:0000313" key="2">
    <source>
        <dbReference type="Proteomes" id="UP000261223"/>
    </source>
</evidence>